<dbReference type="InterPro" id="IPR016166">
    <property type="entry name" value="FAD-bd_PCMH"/>
</dbReference>
<comment type="caution">
    <text evidence="7">The sequence shown here is derived from an EMBL/GenBank/DDBJ whole genome shotgun (WGS) entry which is preliminary data.</text>
</comment>
<proteinExistence type="inferred from homology"/>
<dbReference type="EMBL" id="BJUW01000010">
    <property type="protein sequence ID" value="GEK87139.1"/>
    <property type="molecule type" value="Genomic_DNA"/>
</dbReference>
<evidence type="ECO:0000313" key="7">
    <source>
        <dbReference type="EMBL" id="GEK87139.1"/>
    </source>
</evidence>
<accession>A0A511AG73</accession>
<dbReference type="GO" id="GO:0071949">
    <property type="term" value="F:FAD binding"/>
    <property type="evidence" value="ECO:0007669"/>
    <property type="project" value="InterPro"/>
</dbReference>
<dbReference type="AlphaFoldDB" id="A0A511AG73"/>
<dbReference type="Gene3D" id="3.40.462.20">
    <property type="match status" value="1"/>
</dbReference>
<keyword evidence="4" id="KW-0274">FAD</keyword>
<name>A0A511AG73_9MICO</name>
<dbReference type="InterPro" id="IPR016169">
    <property type="entry name" value="FAD-bd_PCMH_sub2"/>
</dbReference>
<dbReference type="PANTHER" id="PTHR42973">
    <property type="entry name" value="BINDING OXIDOREDUCTASE, PUTATIVE (AFU_ORTHOLOGUE AFUA_1G17690)-RELATED"/>
    <property type="match status" value="1"/>
</dbReference>
<dbReference type="GO" id="GO:0016491">
    <property type="term" value="F:oxidoreductase activity"/>
    <property type="evidence" value="ECO:0007669"/>
    <property type="project" value="UniProtKB-KW"/>
</dbReference>
<dbReference type="SUPFAM" id="SSF56176">
    <property type="entry name" value="FAD-binding/transporter-associated domain-like"/>
    <property type="match status" value="1"/>
</dbReference>
<evidence type="ECO:0000256" key="5">
    <source>
        <dbReference type="ARBA" id="ARBA00023002"/>
    </source>
</evidence>
<dbReference type="Gene3D" id="3.30.465.10">
    <property type="match status" value="1"/>
</dbReference>
<dbReference type="PANTHER" id="PTHR42973:SF39">
    <property type="entry name" value="FAD-BINDING PCMH-TYPE DOMAIN-CONTAINING PROTEIN"/>
    <property type="match status" value="1"/>
</dbReference>
<reference evidence="7 8" key="1">
    <citation type="submission" date="2019-07" db="EMBL/GenBank/DDBJ databases">
        <title>Whole genome shotgun sequence of Microbacterium aerolatum NBRC 103071.</title>
        <authorList>
            <person name="Hosoyama A."/>
            <person name="Uohara A."/>
            <person name="Ohji S."/>
            <person name="Ichikawa N."/>
        </authorList>
    </citation>
    <scope>NUCLEOTIDE SEQUENCE [LARGE SCALE GENOMIC DNA]</scope>
    <source>
        <strain evidence="7 8">NBRC 103071</strain>
    </source>
</reference>
<keyword evidence="5" id="KW-0560">Oxidoreductase</keyword>
<dbReference type="InterPro" id="IPR006094">
    <property type="entry name" value="Oxid_FAD_bind_N"/>
</dbReference>
<evidence type="ECO:0000313" key="8">
    <source>
        <dbReference type="Proteomes" id="UP000321225"/>
    </source>
</evidence>
<organism evidence="7 8">
    <name type="scientific">Microbacterium aerolatum</name>
    <dbReference type="NCBI Taxonomy" id="153731"/>
    <lineage>
        <taxon>Bacteria</taxon>
        <taxon>Bacillati</taxon>
        <taxon>Actinomycetota</taxon>
        <taxon>Actinomycetes</taxon>
        <taxon>Micrococcales</taxon>
        <taxon>Microbacteriaceae</taxon>
        <taxon>Microbacterium</taxon>
    </lineage>
</organism>
<sequence length="417" mass="44308">MSDDIVTTRPTTAAEVADLVRRAQRESLTITVVAGGHGPWSQAREPGMRIELGALSDIEIEGLALDGDDAVVHIGGGAVWGDVAATLADDGLAISSGDTASVGVGGLTLGGGIGWMVRSWGLAADQLVGAQVVTATGDIVEVSADENPDLFWALRGGGGNFGIVTRFDFRAHPINGIAFGEHVIDEDAGGVMRAMRDLMHDAPRELTVTYMDVPPMDPSAPAGARISAVWADADPERLRQVMAPVADLDGVVAEYTTPVYRDILLEMPEPPEGAEAPPGFIGGNGLFAELDDDLIDRLVAFREAYPASVVFLRSLGGAYGDVPQESAAFPAREANWFVMAGGFDIPGVIDDAARAAIRADWERMQAGRLAEYGNFADTERPDAVPGMFTPQAHERLRTIKAKWDPQNVFRRNHNIAV</sequence>
<evidence type="ECO:0000256" key="4">
    <source>
        <dbReference type="ARBA" id="ARBA00022827"/>
    </source>
</evidence>
<evidence type="ECO:0000256" key="3">
    <source>
        <dbReference type="ARBA" id="ARBA00022630"/>
    </source>
</evidence>
<comment type="similarity">
    <text evidence="2">Belongs to the oxygen-dependent FAD-linked oxidoreductase family.</text>
</comment>
<dbReference type="Pfam" id="PF01565">
    <property type="entry name" value="FAD_binding_4"/>
    <property type="match status" value="1"/>
</dbReference>
<dbReference type="InterPro" id="IPR036318">
    <property type="entry name" value="FAD-bd_PCMH-like_sf"/>
</dbReference>
<comment type="cofactor">
    <cofactor evidence="1">
        <name>FAD</name>
        <dbReference type="ChEBI" id="CHEBI:57692"/>
    </cofactor>
</comment>
<evidence type="ECO:0000256" key="2">
    <source>
        <dbReference type="ARBA" id="ARBA00005466"/>
    </source>
</evidence>
<dbReference type="InterPro" id="IPR012951">
    <property type="entry name" value="BBE"/>
</dbReference>
<dbReference type="InterPro" id="IPR016164">
    <property type="entry name" value="FAD-linked_Oxase-like_C"/>
</dbReference>
<dbReference type="Proteomes" id="UP000321225">
    <property type="component" value="Unassembled WGS sequence"/>
</dbReference>
<dbReference type="Pfam" id="PF08031">
    <property type="entry name" value="BBE"/>
    <property type="match status" value="1"/>
</dbReference>
<dbReference type="RefSeq" id="WP_147039716.1">
    <property type="nucleotide sequence ID" value="NZ_BJUW01000010.1"/>
</dbReference>
<keyword evidence="8" id="KW-1185">Reference proteome</keyword>
<keyword evidence="3" id="KW-0285">Flavoprotein</keyword>
<feature type="domain" description="FAD-binding PCMH-type" evidence="6">
    <location>
        <begin position="1"/>
        <end position="174"/>
    </location>
</feature>
<dbReference type="OrthoDB" id="9775082at2"/>
<dbReference type="PROSITE" id="PS51387">
    <property type="entry name" value="FAD_PCMH"/>
    <property type="match status" value="1"/>
</dbReference>
<evidence type="ECO:0000256" key="1">
    <source>
        <dbReference type="ARBA" id="ARBA00001974"/>
    </source>
</evidence>
<gene>
    <name evidence="7" type="ORF">MAE01_23150</name>
</gene>
<dbReference type="SUPFAM" id="SSF55103">
    <property type="entry name" value="FAD-linked oxidases, C-terminal domain"/>
    <property type="match status" value="1"/>
</dbReference>
<dbReference type="InterPro" id="IPR050416">
    <property type="entry name" value="FAD-linked_Oxidoreductase"/>
</dbReference>
<evidence type="ECO:0000259" key="6">
    <source>
        <dbReference type="PROSITE" id="PS51387"/>
    </source>
</evidence>
<protein>
    <submittedName>
        <fullName evidence="7">FAD-linked oxidase</fullName>
    </submittedName>
</protein>